<evidence type="ECO:0000313" key="3">
    <source>
        <dbReference type="EMBL" id="CAH0374364.1"/>
    </source>
</evidence>
<proteinExistence type="predicted"/>
<keyword evidence="1" id="KW-0472">Membrane</keyword>
<evidence type="ECO:0000259" key="2">
    <source>
        <dbReference type="SMART" id="SM00458"/>
    </source>
</evidence>
<feature type="domain" description="Ricin B lectin" evidence="2">
    <location>
        <begin position="182"/>
        <end position="327"/>
    </location>
</feature>
<dbReference type="PROSITE" id="PS50231">
    <property type="entry name" value="RICIN_B_LECTIN"/>
    <property type="match status" value="1"/>
</dbReference>
<dbReference type="AlphaFoldDB" id="A0A8J2WZX8"/>
<feature type="transmembrane region" description="Helical" evidence="1">
    <location>
        <begin position="43"/>
        <end position="66"/>
    </location>
</feature>
<keyword evidence="1" id="KW-1133">Transmembrane helix</keyword>
<dbReference type="SMART" id="SM00458">
    <property type="entry name" value="RICIN"/>
    <property type="match status" value="1"/>
</dbReference>
<dbReference type="InterPro" id="IPR035992">
    <property type="entry name" value="Ricin_B-like_lectins"/>
</dbReference>
<organism evidence="3 4">
    <name type="scientific">Pelagomonas calceolata</name>
    <dbReference type="NCBI Taxonomy" id="35677"/>
    <lineage>
        <taxon>Eukaryota</taxon>
        <taxon>Sar</taxon>
        <taxon>Stramenopiles</taxon>
        <taxon>Ochrophyta</taxon>
        <taxon>Pelagophyceae</taxon>
        <taxon>Pelagomonadales</taxon>
        <taxon>Pelagomonadaceae</taxon>
        <taxon>Pelagomonas</taxon>
    </lineage>
</organism>
<name>A0A8J2WZX8_9STRA</name>
<dbReference type="InterPro" id="IPR000772">
    <property type="entry name" value="Ricin_B_lectin"/>
</dbReference>
<gene>
    <name evidence="3" type="ORF">PECAL_4P16400</name>
</gene>
<accession>A0A8J2WZX8</accession>
<dbReference type="Gene3D" id="2.80.10.50">
    <property type="match status" value="2"/>
</dbReference>
<keyword evidence="1" id="KW-0812">Transmembrane</keyword>
<dbReference type="SUPFAM" id="SSF50370">
    <property type="entry name" value="Ricin B-like lectins"/>
    <property type="match status" value="2"/>
</dbReference>
<reference evidence="3" key="1">
    <citation type="submission" date="2021-11" db="EMBL/GenBank/DDBJ databases">
        <authorList>
            <consortium name="Genoscope - CEA"/>
            <person name="William W."/>
        </authorList>
    </citation>
    <scope>NUCLEOTIDE SEQUENCE</scope>
</reference>
<dbReference type="EMBL" id="CAKKNE010000004">
    <property type="protein sequence ID" value="CAH0374364.1"/>
    <property type="molecule type" value="Genomic_DNA"/>
</dbReference>
<evidence type="ECO:0000313" key="4">
    <source>
        <dbReference type="Proteomes" id="UP000789595"/>
    </source>
</evidence>
<comment type="caution">
    <text evidence="3">The sequence shown here is derived from an EMBL/GenBank/DDBJ whole genome shotgun (WGS) entry which is preliminary data.</text>
</comment>
<keyword evidence="4" id="KW-1185">Reference proteome</keyword>
<protein>
    <recommendedName>
        <fullName evidence="2">Ricin B lectin domain-containing protein</fullName>
    </recommendedName>
</protein>
<dbReference type="Proteomes" id="UP000789595">
    <property type="component" value="Unassembled WGS sequence"/>
</dbReference>
<evidence type="ECO:0000256" key="1">
    <source>
        <dbReference type="SAM" id="Phobius"/>
    </source>
</evidence>
<sequence>MATTLNTIPAEEGDTLLPKKPQASLKFQAHMGAANASTKAKKVVGAVAVAALVLGVLAATSVWAGVAPARTNLSSSAKNQQIKLYADPSKCLTATGTEVGDKLVISTCGGGGGHGTKLATQQFTYSEKNGRGQITHGNLCVSKEPGSAVSDAMLLWWCDSGDSDENLIWETDESKNGYKHISFPWFDGSHLCIDAENTKDGSPVTAVKCSSQKLKQQQWEITSDVRPTSQQIKLADANKVGMRPVRNPSTAKKGSPVEVYDCASKADAEKEGQAWYYDVSHGGCFIKFVYGDTDLCVNALGGKHFQDGDAFGLFDCTYTKQEELQFIGSELPSYIELSATNSQYTMTPQSCVGKMDCNPKNGEKVVGTSEWPPAEWTRV</sequence>